<dbReference type="InterPro" id="IPR055100">
    <property type="entry name" value="GNAT_LYC1-like"/>
</dbReference>
<comment type="caution">
    <text evidence="2">The sequence shown here is derived from an EMBL/GenBank/DDBJ whole genome shotgun (WGS) entry which is preliminary data.</text>
</comment>
<dbReference type="GeneID" id="76150499"/>
<dbReference type="Gene3D" id="3.40.630.30">
    <property type="match status" value="1"/>
</dbReference>
<feature type="domain" description="LYC1 C-terminal" evidence="1">
    <location>
        <begin position="173"/>
        <end position="403"/>
    </location>
</feature>
<dbReference type="Proteomes" id="UP001204833">
    <property type="component" value="Unassembled WGS sequence"/>
</dbReference>
<keyword evidence="3" id="KW-1185">Reference proteome</keyword>
<evidence type="ECO:0000259" key="1">
    <source>
        <dbReference type="Pfam" id="PF22998"/>
    </source>
</evidence>
<dbReference type="PANTHER" id="PTHR34815">
    <property type="entry name" value="LYSINE ACETYLTRANSFERASE"/>
    <property type="match status" value="1"/>
</dbReference>
<dbReference type="CDD" id="cd04301">
    <property type="entry name" value="NAT_SF"/>
    <property type="match status" value="1"/>
</dbReference>
<name>A0AAD5BF06_9ASCO</name>
<dbReference type="EMBL" id="JAIHNG010000116">
    <property type="protein sequence ID" value="KAI5958595.1"/>
    <property type="molecule type" value="Genomic_DNA"/>
</dbReference>
<reference evidence="2 3" key="1">
    <citation type="journal article" date="2022" name="DNA Res.">
        <title>Genome analysis of five recently described species of the CUG-Ser clade uncovers Candida theae as a new hybrid lineage with pathogenic potential in the Candida parapsilosis species complex.</title>
        <authorList>
            <person name="Mixao V."/>
            <person name="Del Olmo V."/>
            <person name="Hegedusova E."/>
            <person name="Saus E."/>
            <person name="Pryszcz L."/>
            <person name="Cillingova A."/>
            <person name="Nosek J."/>
            <person name="Gabaldon T."/>
        </authorList>
    </citation>
    <scope>NUCLEOTIDE SEQUENCE [LARGE SCALE GENOMIC DNA]</scope>
    <source>
        <strain evidence="2 3">CBS 12239</strain>
    </source>
</reference>
<accession>A0AAD5BF06</accession>
<dbReference type="Pfam" id="PF22998">
    <property type="entry name" value="GNAT_LYC1-like"/>
    <property type="match status" value="1"/>
</dbReference>
<gene>
    <name evidence="2" type="ORF">KGF57_002440</name>
</gene>
<dbReference type="RefSeq" id="XP_051609042.1">
    <property type="nucleotide sequence ID" value="XM_051751754.1"/>
</dbReference>
<protein>
    <recommendedName>
        <fullName evidence="1">LYC1 C-terminal domain-containing protein</fullName>
    </recommendedName>
</protein>
<dbReference type="InterPro" id="IPR053013">
    <property type="entry name" value="LAT"/>
</dbReference>
<evidence type="ECO:0000313" key="2">
    <source>
        <dbReference type="EMBL" id="KAI5958595.1"/>
    </source>
</evidence>
<sequence length="403" mass="46739">MSPTQIDKAPEQFKLVHVTEQENINFTRYQNSLAWKGALTEDDYVLREYVLSKSKITSSGNNKLYVFMLKSTFDNEPLCSIEMLVRDSLKFEYDNDGARVRKSSVLSGCIGGVFTYPQKRGKGYARIMVDKLVQVAKQDIVGPDGFTFLYSEIGEYYAKNGFKSFPVDLIDISLRNVSQVEPPQVEYELIEYHQFQELMDQYKIYFEQDVIAKVEQDHKSRVSINPTSDLVDWFHLRAKFITYKLFHEQQGHVVDFKKEYDTIKDSLVHEPKVFGLQLKQNGQVTGFIIWTIDWSSETAQDNYATILKVVAFDNQDQTVVDLIQLAIHHFVHYPVLGKPTTNVKLWESEINDAVKRHLVERWSAETGIDNSSRSAILMNNPIDEERLMKGELVWEENTKLPWF</sequence>
<evidence type="ECO:0000313" key="3">
    <source>
        <dbReference type="Proteomes" id="UP001204833"/>
    </source>
</evidence>
<dbReference type="SUPFAM" id="SSF55729">
    <property type="entry name" value="Acyl-CoA N-acyltransferases (Nat)"/>
    <property type="match status" value="1"/>
</dbReference>
<dbReference type="PANTHER" id="PTHR34815:SF2">
    <property type="entry name" value="N-ACETYLTRANSFERASE DOMAIN-CONTAINING PROTEIN"/>
    <property type="match status" value="1"/>
</dbReference>
<proteinExistence type="predicted"/>
<organism evidence="2 3">
    <name type="scientific">Candida theae</name>
    <dbReference type="NCBI Taxonomy" id="1198502"/>
    <lineage>
        <taxon>Eukaryota</taxon>
        <taxon>Fungi</taxon>
        <taxon>Dikarya</taxon>
        <taxon>Ascomycota</taxon>
        <taxon>Saccharomycotina</taxon>
        <taxon>Pichiomycetes</taxon>
        <taxon>Debaryomycetaceae</taxon>
        <taxon>Candida/Lodderomyces clade</taxon>
        <taxon>Candida</taxon>
    </lineage>
</organism>
<dbReference type="AlphaFoldDB" id="A0AAD5BF06"/>
<dbReference type="InterPro" id="IPR016181">
    <property type="entry name" value="Acyl_CoA_acyltransferase"/>
</dbReference>